<evidence type="ECO:0000256" key="4">
    <source>
        <dbReference type="ARBA" id="ARBA00022679"/>
    </source>
</evidence>
<protein>
    <recommendedName>
        <fullName evidence="2">histidine kinase</fullName>
        <ecNumber evidence="2">2.7.13.3</ecNumber>
    </recommendedName>
</protein>
<dbReference type="PRINTS" id="PR00344">
    <property type="entry name" value="BCTRLSENSOR"/>
</dbReference>
<dbReference type="AlphaFoldDB" id="A0A7C3KBB2"/>
<dbReference type="InterPro" id="IPR005467">
    <property type="entry name" value="His_kinase_dom"/>
</dbReference>
<dbReference type="EMBL" id="DSRU01000042">
    <property type="protein sequence ID" value="HFM96744.1"/>
    <property type="molecule type" value="Genomic_DNA"/>
</dbReference>
<organism evidence="8">
    <name type="scientific">Oscillatoriales cyanobacterium SpSt-418</name>
    <dbReference type="NCBI Taxonomy" id="2282169"/>
    <lineage>
        <taxon>Bacteria</taxon>
        <taxon>Bacillati</taxon>
        <taxon>Cyanobacteriota</taxon>
        <taxon>Cyanophyceae</taxon>
        <taxon>Oscillatoriophycideae</taxon>
        <taxon>Oscillatoriales</taxon>
    </lineage>
</organism>
<gene>
    <name evidence="8" type="ORF">ENR64_03070</name>
</gene>
<keyword evidence="3" id="KW-0597">Phosphoprotein</keyword>
<evidence type="ECO:0000259" key="7">
    <source>
        <dbReference type="PROSITE" id="PS50109"/>
    </source>
</evidence>
<dbReference type="SUPFAM" id="SSF55874">
    <property type="entry name" value="ATPase domain of HSP90 chaperone/DNA topoisomerase II/histidine kinase"/>
    <property type="match status" value="1"/>
</dbReference>
<accession>A0A7C3KBB2</accession>
<dbReference type="Pfam" id="PF00512">
    <property type="entry name" value="HisKA"/>
    <property type="match status" value="1"/>
</dbReference>
<dbReference type="EC" id="2.7.13.3" evidence="2"/>
<evidence type="ECO:0000256" key="5">
    <source>
        <dbReference type="ARBA" id="ARBA00022777"/>
    </source>
</evidence>
<dbReference type="FunFam" id="3.30.565.10:FF:000006">
    <property type="entry name" value="Sensor histidine kinase WalK"/>
    <property type="match status" value="1"/>
</dbReference>
<dbReference type="CDD" id="cd00082">
    <property type="entry name" value="HisKA"/>
    <property type="match status" value="1"/>
</dbReference>
<sequence length="271" mass="30590">MPSNASDEPILPRLPEALVENIEAGQDSELKAALLENVALREQIANQTHLLQLMTHQFATPLTSLSGSLVMLEEAALSAEQSKEFLEFVHQDVSRLRELLQDIQSLQNLETGKLETQPQPFCIASLVEEVMQGFAIHMPVYEFEPAIPYVNGDRWQTAQVLVNLISNAIKYSPDGNPIEIGAARVPPDWIEVWVRDYGLGIPEADQPHVFERFYRVKHRDRQHIHGTGLGLSLCKHLIENQGGMLDFESKHGEGSRFFFRLPVWDEVVCDT</sequence>
<dbReference type="SMART" id="SM00387">
    <property type="entry name" value="HATPase_c"/>
    <property type="match status" value="1"/>
</dbReference>
<comment type="caution">
    <text evidence="8">The sequence shown here is derived from an EMBL/GenBank/DDBJ whole genome shotgun (WGS) entry which is preliminary data.</text>
</comment>
<dbReference type="PROSITE" id="PS50109">
    <property type="entry name" value="HIS_KIN"/>
    <property type="match status" value="1"/>
</dbReference>
<evidence type="ECO:0000313" key="8">
    <source>
        <dbReference type="EMBL" id="HFM96744.1"/>
    </source>
</evidence>
<feature type="domain" description="Histidine kinase" evidence="7">
    <location>
        <begin position="53"/>
        <end position="265"/>
    </location>
</feature>
<dbReference type="SUPFAM" id="SSF47384">
    <property type="entry name" value="Homodimeric domain of signal transducing histidine kinase"/>
    <property type="match status" value="1"/>
</dbReference>
<dbReference type="InterPro" id="IPR003661">
    <property type="entry name" value="HisK_dim/P_dom"/>
</dbReference>
<dbReference type="PANTHER" id="PTHR43711:SF31">
    <property type="entry name" value="HISTIDINE KINASE"/>
    <property type="match status" value="1"/>
</dbReference>
<proteinExistence type="predicted"/>
<dbReference type="Gene3D" id="3.30.565.10">
    <property type="entry name" value="Histidine kinase-like ATPase, C-terminal domain"/>
    <property type="match status" value="1"/>
</dbReference>
<keyword evidence="5 8" id="KW-0418">Kinase</keyword>
<name>A0A7C3KBB2_9CYAN</name>
<keyword evidence="4" id="KW-0808">Transferase</keyword>
<dbReference type="InterPro" id="IPR036890">
    <property type="entry name" value="HATPase_C_sf"/>
</dbReference>
<dbReference type="Pfam" id="PF02518">
    <property type="entry name" value="HATPase_c"/>
    <property type="match status" value="1"/>
</dbReference>
<evidence type="ECO:0000256" key="3">
    <source>
        <dbReference type="ARBA" id="ARBA00022553"/>
    </source>
</evidence>
<dbReference type="PANTHER" id="PTHR43711">
    <property type="entry name" value="TWO-COMPONENT HISTIDINE KINASE"/>
    <property type="match status" value="1"/>
</dbReference>
<dbReference type="CDD" id="cd00075">
    <property type="entry name" value="HATPase"/>
    <property type="match status" value="1"/>
</dbReference>
<evidence type="ECO:0000256" key="1">
    <source>
        <dbReference type="ARBA" id="ARBA00000085"/>
    </source>
</evidence>
<dbReference type="GO" id="GO:0000155">
    <property type="term" value="F:phosphorelay sensor kinase activity"/>
    <property type="evidence" value="ECO:0007669"/>
    <property type="project" value="InterPro"/>
</dbReference>
<evidence type="ECO:0000256" key="2">
    <source>
        <dbReference type="ARBA" id="ARBA00012438"/>
    </source>
</evidence>
<comment type="catalytic activity">
    <reaction evidence="1">
        <text>ATP + protein L-histidine = ADP + protein N-phospho-L-histidine.</text>
        <dbReference type="EC" id="2.7.13.3"/>
    </reaction>
</comment>
<keyword evidence="6" id="KW-0902">Two-component regulatory system</keyword>
<dbReference type="InterPro" id="IPR004358">
    <property type="entry name" value="Sig_transdc_His_kin-like_C"/>
</dbReference>
<evidence type="ECO:0000256" key="6">
    <source>
        <dbReference type="ARBA" id="ARBA00023012"/>
    </source>
</evidence>
<reference evidence="8" key="1">
    <citation type="journal article" date="2020" name="mSystems">
        <title>Genome- and Community-Level Interaction Insights into Carbon Utilization and Element Cycling Functions of Hydrothermarchaeota in Hydrothermal Sediment.</title>
        <authorList>
            <person name="Zhou Z."/>
            <person name="Liu Y."/>
            <person name="Xu W."/>
            <person name="Pan J."/>
            <person name="Luo Z.H."/>
            <person name="Li M."/>
        </authorList>
    </citation>
    <scope>NUCLEOTIDE SEQUENCE [LARGE SCALE GENOMIC DNA]</scope>
    <source>
        <strain evidence="8">SpSt-418</strain>
    </source>
</reference>
<dbReference type="InterPro" id="IPR003594">
    <property type="entry name" value="HATPase_dom"/>
</dbReference>
<dbReference type="InterPro" id="IPR050736">
    <property type="entry name" value="Sensor_HK_Regulatory"/>
</dbReference>
<dbReference type="SMART" id="SM00388">
    <property type="entry name" value="HisKA"/>
    <property type="match status" value="1"/>
</dbReference>
<dbReference type="InterPro" id="IPR036097">
    <property type="entry name" value="HisK_dim/P_sf"/>
</dbReference>
<dbReference type="Gene3D" id="1.10.287.130">
    <property type="match status" value="1"/>
</dbReference>